<accession>A0A7Z0GQ99</accession>
<dbReference type="InterPro" id="IPR029465">
    <property type="entry name" value="ATPgrasp_TupA"/>
</dbReference>
<evidence type="ECO:0008006" key="5">
    <source>
        <dbReference type="Google" id="ProtNLM"/>
    </source>
</evidence>
<gene>
    <name evidence="3" type="ORF">HNR09_003130</name>
</gene>
<keyword evidence="1" id="KW-0175">Coiled coil</keyword>
<proteinExistence type="predicted"/>
<evidence type="ECO:0000256" key="2">
    <source>
        <dbReference type="SAM" id="MobiDB-lite"/>
    </source>
</evidence>
<evidence type="ECO:0000313" key="3">
    <source>
        <dbReference type="EMBL" id="NYJ79719.1"/>
    </source>
</evidence>
<comment type="caution">
    <text evidence="3">The sequence shown here is derived from an EMBL/GenBank/DDBJ whole genome shotgun (WGS) entry which is preliminary data.</text>
</comment>
<name>A0A7Z0GQ99_9MICC</name>
<reference evidence="3 4" key="1">
    <citation type="submission" date="2020-07" db="EMBL/GenBank/DDBJ databases">
        <title>Sequencing the genomes of 1000 actinobacteria strains.</title>
        <authorList>
            <person name="Klenk H.-P."/>
        </authorList>
    </citation>
    <scope>NUCLEOTIDE SEQUENCE [LARGE SCALE GENOMIC DNA]</scope>
    <source>
        <strain evidence="3 4">DSM 15475</strain>
    </source>
</reference>
<dbReference type="EMBL" id="JACCFY010000001">
    <property type="protein sequence ID" value="NYJ79719.1"/>
    <property type="molecule type" value="Genomic_DNA"/>
</dbReference>
<feature type="region of interest" description="Disordered" evidence="2">
    <location>
        <begin position="402"/>
        <end position="464"/>
    </location>
</feature>
<feature type="compositionally biased region" description="Basic and acidic residues" evidence="2">
    <location>
        <begin position="421"/>
        <end position="438"/>
    </location>
</feature>
<dbReference type="Proteomes" id="UP000535437">
    <property type="component" value="Unassembled WGS sequence"/>
</dbReference>
<feature type="coiled-coil region" evidence="1">
    <location>
        <begin position="22"/>
        <end position="88"/>
    </location>
</feature>
<dbReference type="RefSeq" id="WP_179542890.1">
    <property type="nucleotide sequence ID" value="NZ_BAAALL010000003.1"/>
</dbReference>
<dbReference type="Pfam" id="PF14305">
    <property type="entry name" value="ATPgrasp_TupA"/>
    <property type="match status" value="1"/>
</dbReference>
<evidence type="ECO:0000313" key="4">
    <source>
        <dbReference type="Proteomes" id="UP000535437"/>
    </source>
</evidence>
<dbReference type="AlphaFoldDB" id="A0A7Z0GQ99"/>
<sequence length="464" mass="51386">MPHVPPALRRRIPGIGWRDRKIAFLETRVDQLAASRQELQDLLSAARTSIRERLQQSHAEKARLREELQETQRRLEAAEEDRARYRRSSFKAKLSSHIAAVNTAKFSGWQATSPATQLPFKLRSYALAQSHGVRIPTVHRVWERAEDIRLEDDLGSADGVDHFVLKADGGHSGLAVVPLRRTAHGWETLTGHRASKDGVLEAPVMRRLDRARGPFFLESFLQPESASGSAPGAVADGVPDAEVRIPEDIKVYTAYGEILQVLVMRTQGVEIMDRKSFTRRYFDAQARCLGEVLPGAAYDDTITAPRQWADLMAAARRLSVAVGTPFVRVDLYATQDGPVLGELTPTPGGAQEYLLDHDLALGAAWMRAEVRLSRDIARGRPAGTLFGPQEYTWWYPEVDADARDSAEPQGPSTWPRLQAEAQKHFTAPEETGQRHTLEESQGSIVDGVPAPHQDAATPSALSPR</sequence>
<evidence type="ECO:0000256" key="1">
    <source>
        <dbReference type="SAM" id="Coils"/>
    </source>
</evidence>
<keyword evidence="4" id="KW-1185">Reference proteome</keyword>
<protein>
    <recommendedName>
        <fullName evidence="5">Teichuronopeptide biosynthesis TupA-like protein</fullName>
    </recommendedName>
</protein>
<organism evidence="3 4">
    <name type="scientific">Nesterenkonia xinjiangensis</name>
    <dbReference type="NCBI Taxonomy" id="225327"/>
    <lineage>
        <taxon>Bacteria</taxon>
        <taxon>Bacillati</taxon>
        <taxon>Actinomycetota</taxon>
        <taxon>Actinomycetes</taxon>
        <taxon>Micrococcales</taxon>
        <taxon>Micrococcaceae</taxon>
        <taxon>Nesterenkonia</taxon>
    </lineage>
</organism>